<proteinExistence type="predicted"/>
<dbReference type="AlphaFoldDB" id="A0A7W9L779"/>
<comment type="caution">
    <text evidence="2">The sequence shown here is derived from an EMBL/GenBank/DDBJ whole genome shotgun (WGS) entry which is preliminary data.</text>
</comment>
<accession>A0A7W9L779</accession>
<evidence type="ECO:0000256" key="1">
    <source>
        <dbReference type="SAM" id="SignalP"/>
    </source>
</evidence>
<feature type="chain" id="PRO_5031245498" evidence="1">
    <location>
        <begin position="22"/>
        <end position="212"/>
    </location>
</feature>
<feature type="signal peptide" evidence="1">
    <location>
        <begin position="1"/>
        <end position="21"/>
    </location>
</feature>
<organism evidence="2 3">
    <name type="scientific">Brevundimonas vesicularis</name>
    <name type="common">Pseudomonas vesicularis</name>
    <dbReference type="NCBI Taxonomy" id="41276"/>
    <lineage>
        <taxon>Bacteria</taxon>
        <taxon>Pseudomonadati</taxon>
        <taxon>Pseudomonadota</taxon>
        <taxon>Alphaproteobacteria</taxon>
        <taxon>Caulobacterales</taxon>
        <taxon>Caulobacteraceae</taxon>
        <taxon>Brevundimonas</taxon>
    </lineage>
</organism>
<dbReference type="RefSeq" id="WP_184280327.1">
    <property type="nucleotide sequence ID" value="NZ_JACHLJ010000008.1"/>
</dbReference>
<protein>
    <submittedName>
        <fullName evidence="2">Uncharacterized protein</fullName>
    </submittedName>
</protein>
<dbReference type="EMBL" id="JACHLJ010000008">
    <property type="protein sequence ID" value="MBB5773185.1"/>
    <property type="molecule type" value="Genomic_DNA"/>
</dbReference>
<dbReference type="Proteomes" id="UP000556201">
    <property type="component" value="Unassembled WGS sequence"/>
</dbReference>
<reference evidence="2 3" key="1">
    <citation type="submission" date="2020-08" db="EMBL/GenBank/DDBJ databases">
        <title>Functional genomics of gut bacteria from endangered species of beetles.</title>
        <authorList>
            <person name="Carlos-Shanley C."/>
        </authorList>
    </citation>
    <scope>NUCLEOTIDE SEQUENCE [LARGE SCALE GENOMIC DNA]</scope>
    <source>
        <strain evidence="2 3">S00192</strain>
    </source>
</reference>
<gene>
    <name evidence="2" type="ORF">HNP47_003210</name>
</gene>
<sequence length="212" mass="23231">MSRSIAVIAAVFGLASAPISAKSQTPGPHDPFVFATSLSGDGVGISKNEAWWLRFIVIRPMGTSVSGVSLASINQHRPGAASSEWCFADVLTPRSFTSNLREVQIEIDRSMADSESANFAVSGPFTGAEMLDAVVGNYETCHGQQGAFLLITDRSPTPKIVYFNEWEDWKGLIWLRQEGEALHVGSCFGCGHVESLFYDNRRSRFYWENTGD</sequence>
<name>A0A7W9L779_BREVE</name>
<keyword evidence="1" id="KW-0732">Signal</keyword>
<evidence type="ECO:0000313" key="3">
    <source>
        <dbReference type="Proteomes" id="UP000556201"/>
    </source>
</evidence>
<evidence type="ECO:0000313" key="2">
    <source>
        <dbReference type="EMBL" id="MBB5773185.1"/>
    </source>
</evidence>